<comment type="caution">
    <text evidence="1">The sequence shown here is derived from an EMBL/GenBank/DDBJ whole genome shotgun (WGS) entry which is preliminary data.</text>
</comment>
<name>A0AAW0BRK8_9AGAR</name>
<accession>A0AAW0BRK8</accession>
<organism evidence="1 2">
    <name type="scientific">Favolaschia claudopus</name>
    <dbReference type="NCBI Taxonomy" id="2862362"/>
    <lineage>
        <taxon>Eukaryota</taxon>
        <taxon>Fungi</taxon>
        <taxon>Dikarya</taxon>
        <taxon>Basidiomycota</taxon>
        <taxon>Agaricomycotina</taxon>
        <taxon>Agaricomycetes</taxon>
        <taxon>Agaricomycetidae</taxon>
        <taxon>Agaricales</taxon>
        <taxon>Marasmiineae</taxon>
        <taxon>Mycenaceae</taxon>
        <taxon>Favolaschia</taxon>
    </lineage>
</organism>
<evidence type="ECO:0000313" key="2">
    <source>
        <dbReference type="Proteomes" id="UP001362999"/>
    </source>
</evidence>
<proteinExistence type="predicted"/>
<sequence length="234" mass="26336">MDRAPGASRSSRKGSCLHLLPFHHSHHLSSRHIARPPPPRLLPLGAYKFSTAQLPISSIVLSTFWIVWRSTTAGISRIRCPLATLYPLDRRFHGGCCPDTSELYWDLLEYLAAVGDRYTAAPPFFLLRVHVPCSPLASRFDITLFAARRFRPHHGRIFAPVPVSTASPDSRETVRCYTVLISLIHNAPRHRPATFPAAPPPRAFHAFDCRRFRHTPPLDITLYIGGTLPRLLRA</sequence>
<dbReference type="EMBL" id="JAWWNJ010000028">
    <property type="protein sequence ID" value="KAK7028747.1"/>
    <property type="molecule type" value="Genomic_DNA"/>
</dbReference>
<evidence type="ECO:0000313" key="1">
    <source>
        <dbReference type="EMBL" id="KAK7028747.1"/>
    </source>
</evidence>
<protein>
    <submittedName>
        <fullName evidence="1">Uncharacterized protein</fullName>
    </submittedName>
</protein>
<dbReference type="Proteomes" id="UP001362999">
    <property type="component" value="Unassembled WGS sequence"/>
</dbReference>
<gene>
    <name evidence="1" type="ORF">R3P38DRAFT_3267567</name>
</gene>
<dbReference type="AlphaFoldDB" id="A0AAW0BRK8"/>
<keyword evidence="2" id="KW-1185">Reference proteome</keyword>
<reference evidence="1 2" key="1">
    <citation type="journal article" date="2024" name="J Genomics">
        <title>Draft genome sequencing and assembly of Favolaschia claudopus CIRM-BRFM 2984 isolated from oak limbs.</title>
        <authorList>
            <person name="Navarro D."/>
            <person name="Drula E."/>
            <person name="Chaduli D."/>
            <person name="Cazenave R."/>
            <person name="Ahrendt S."/>
            <person name="Wang J."/>
            <person name="Lipzen A."/>
            <person name="Daum C."/>
            <person name="Barry K."/>
            <person name="Grigoriev I.V."/>
            <person name="Favel A."/>
            <person name="Rosso M.N."/>
            <person name="Martin F."/>
        </authorList>
    </citation>
    <scope>NUCLEOTIDE SEQUENCE [LARGE SCALE GENOMIC DNA]</scope>
    <source>
        <strain evidence="1 2">CIRM-BRFM 2984</strain>
    </source>
</reference>